<evidence type="ECO:0000259" key="2">
    <source>
        <dbReference type="SMART" id="SM00829"/>
    </source>
</evidence>
<proteinExistence type="predicted"/>
<sequence>MRAFRLHETGSAPTLDDIPPPTPGPGEIRLRIAACGLNFADLLMIEGRYQERPPLPLTLGMEVAGVVDALGPGVTGPAPGTRVATFGSAGGLAEYGCWPAARCLPLPEGVSFQSAAAVQIAYGTAHLALDHRARLQPGETLLVTGAAGGTGLAAVEIGKRMGARVIASARSPERLDIARAAGADETIDSDTPDLKSALKALGGLDVTYDTVGGTGFHAALGASRPEGRLLAIGFAGGDVPQIPANLLLVKNLSVIGLYWGGYLTFAPATLTASLTTLLGWLGDGSLKPHISHTHPLDRAAEGLTLLRNRTATGKVVITP</sequence>
<dbReference type="InterPro" id="IPR013154">
    <property type="entry name" value="ADH-like_N"/>
</dbReference>
<dbReference type="Gene3D" id="3.40.50.720">
    <property type="entry name" value="NAD(P)-binding Rossmann-like Domain"/>
    <property type="match status" value="1"/>
</dbReference>
<dbReference type="PANTHER" id="PTHR43677:SF4">
    <property type="entry name" value="QUINONE OXIDOREDUCTASE-LIKE PROTEIN 2"/>
    <property type="match status" value="1"/>
</dbReference>
<feature type="region of interest" description="Disordered" evidence="1">
    <location>
        <begin position="1"/>
        <end position="23"/>
    </location>
</feature>
<dbReference type="GO" id="GO:0016491">
    <property type="term" value="F:oxidoreductase activity"/>
    <property type="evidence" value="ECO:0007669"/>
    <property type="project" value="InterPro"/>
</dbReference>
<dbReference type="Pfam" id="PF08240">
    <property type="entry name" value="ADH_N"/>
    <property type="match status" value="1"/>
</dbReference>
<dbReference type="InterPro" id="IPR020843">
    <property type="entry name" value="ER"/>
</dbReference>
<name>A0A285CP14_9RHOB</name>
<dbReference type="SUPFAM" id="SSF51735">
    <property type="entry name" value="NAD(P)-binding Rossmann-fold domains"/>
    <property type="match status" value="1"/>
</dbReference>
<dbReference type="InterPro" id="IPR013149">
    <property type="entry name" value="ADH-like_C"/>
</dbReference>
<dbReference type="RefSeq" id="WP_097029741.1">
    <property type="nucleotide sequence ID" value="NZ_OAOQ01000003.1"/>
</dbReference>
<dbReference type="InterPro" id="IPR051397">
    <property type="entry name" value="Zn-ADH-like_protein"/>
</dbReference>
<dbReference type="CDD" id="cd08241">
    <property type="entry name" value="QOR1"/>
    <property type="match status" value="1"/>
</dbReference>
<dbReference type="OrthoDB" id="4190732at2"/>
<dbReference type="AlphaFoldDB" id="A0A285CP14"/>
<organism evidence="3 4">
    <name type="scientific">Cereibacter ovatus</name>
    <dbReference type="NCBI Taxonomy" id="439529"/>
    <lineage>
        <taxon>Bacteria</taxon>
        <taxon>Pseudomonadati</taxon>
        <taxon>Pseudomonadota</taxon>
        <taxon>Alphaproteobacteria</taxon>
        <taxon>Rhodobacterales</taxon>
        <taxon>Paracoccaceae</taxon>
        <taxon>Cereibacter</taxon>
    </lineage>
</organism>
<dbReference type="PANTHER" id="PTHR43677">
    <property type="entry name" value="SHORT-CHAIN DEHYDROGENASE/REDUCTASE"/>
    <property type="match status" value="1"/>
</dbReference>
<reference evidence="4" key="1">
    <citation type="submission" date="2017-08" db="EMBL/GenBank/DDBJ databases">
        <authorList>
            <person name="Varghese N."/>
            <person name="Submissions S."/>
        </authorList>
    </citation>
    <scope>NUCLEOTIDE SEQUENCE [LARGE SCALE GENOMIC DNA]</scope>
    <source>
        <strain evidence="4">JA234</strain>
    </source>
</reference>
<dbReference type="Proteomes" id="UP000219467">
    <property type="component" value="Unassembled WGS sequence"/>
</dbReference>
<feature type="domain" description="Enoyl reductase (ER)" evidence="2">
    <location>
        <begin position="10"/>
        <end position="317"/>
    </location>
</feature>
<evidence type="ECO:0000256" key="1">
    <source>
        <dbReference type="SAM" id="MobiDB-lite"/>
    </source>
</evidence>
<dbReference type="InterPro" id="IPR011032">
    <property type="entry name" value="GroES-like_sf"/>
</dbReference>
<dbReference type="Gene3D" id="3.90.180.10">
    <property type="entry name" value="Medium-chain alcohol dehydrogenases, catalytic domain"/>
    <property type="match status" value="1"/>
</dbReference>
<dbReference type="SMART" id="SM00829">
    <property type="entry name" value="PKS_ER"/>
    <property type="match status" value="1"/>
</dbReference>
<evidence type="ECO:0000313" key="3">
    <source>
        <dbReference type="EMBL" id="SNX69299.1"/>
    </source>
</evidence>
<accession>A0A285CP14</accession>
<keyword evidence="4" id="KW-1185">Reference proteome</keyword>
<dbReference type="InterPro" id="IPR036291">
    <property type="entry name" value="NAD(P)-bd_dom_sf"/>
</dbReference>
<gene>
    <name evidence="3" type="ORF">SAMN05878503_103287</name>
</gene>
<dbReference type="EMBL" id="OAOQ01000003">
    <property type="protein sequence ID" value="SNX69299.1"/>
    <property type="molecule type" value="Genomic_DNA"/>
</dbReference>
<evidence type="ECO:0000313" key="4">
    <source>
        <dbReference type="Proteomes" id="UP000219467"/>
    </source>
</evidence>
<protein>
    <submittedName>
        <fullName evidence="3">NADPH:quinone reductase-like Zn-dependent oxidoreductase</fullName>
    </submittedName>
</protein>
<dbReference type="SUPFAM" id="SSF50129">
    <property type="entry name" value="GroES-like"/>
    <property type="match status" value="1"/>
</dbReference>
<dbReference type="Pfam" id="PF00107">
    <property type="entry name" value="ADH_zinc_N"/>
    <property type="match status" value="1"/>
</dbReference>